<feature type="compositionally biased region" description="Basic residues" evidence="1">
    <location>
        <begin position="56"/>
        <end position="69"/>
    </location>
</feature>
<evidence type="ECO:0000313" key="2">
    <source>
        <dbReference type="EMBL" id="CAA9431545.1"/>
    </source>
</evidence>
<reference evidence="2" key="1">
    <citation type="submission" date="2020-02" db="EMBL/GenBank/DDBJ databases">
        <authorList>
            <person name="Meier V. D."/>
        </authorList>
    </citation>
    <scope>NUCLEOTIDE SEQUENCE</scope>
    <source>
        <strain evidence="2">AVDCRST_MAG03</strain>
    </source>
</reference>
<proteinExistence type="predicted"/>
<evidence type="ECO:0000256" key="1">
    <source>
        <dbReference type="SAM" id="MobiDB-lite"/>
    </source>
</evidence>
<protein>
    <submittedName>
        <fullName evidence="2">Uncharacterized protein</fullName>
    </submittedName>
</protein>
<accession>A0A6J4Q9I0</accession>
<name>A0A6J4Q9I0_9ACTN</name>
<feature type="non-terminal residue" evidence="2">
    <location>
        <position position="1"/>
    </location>
</feature>
<gene>
    <name evidence="2" type="ORF">AVDCRST_MAG03-3278</name>
</gene>
<sequence>DNRARGHPVLRARRIQADGAAALPLADLRLGDSSVPCRDPRGRRFRPAQPSWGSRGRVHREGRRGHGVRRPPDPHPSYRRPVHDPAGRDPQRAEHRDRHHEDALHLRGGRGATPRDPLRRV</sequence>
<dbReference type="AlphaFoldDB" id="A0A6J4Q9I0"/>
<feature type="compositionally biased region" description="Basic and acidic residues" evidence="1">
    <location>
        <begin position="81"/>
        <end position="105"/>
    </location>
</feature>
<organism evidence="2">
    <name type="scientific">uncultured Rubrobacteraceae bacterium</name>
    <dbReference type="NCBI Taxonomy" id="349277"/>
    <lineage>
        <taxon>Bacteria</taxon>
        <taxon>Bacillati</taxon>
        <taxon>Actinomycetota</taxon>
        <taxon>Rubrobacteria</taxon>
        <taxon>Rubrobacterales</taxon>
        <taxon>Rubrobacteraceae</taxon>
        <taxon>environmental samples</taxon>
    </lineage>
</organism>
<feature type="region of interest" description="Disordered" evidence="1">
    <location>
        <begin position="30"/>
        <end position="121"/>
    </location>
</feature>
<feature type="non-terminal residue" evidence="2">
    <location>
        <position position="121"/>
    </location>
</feature>
<dbReference type="EMBL" id="CADCUT010000200">
    <property type="protein sequence ID" value="CAA9431545.1"/>
    <property type="molecule type" value="Genomic_DNA"/>
</dbReference>